<dbReference type="Gene3D" id="2.150.10.10">
    <property type="entry name" value="Serralysin-like metalloprotease, C-terminal"/>
    <property type="match status" value="2"/>
</dbReference>
<reference evidence="4" key="1">
    <citation type="journal article" date="2013" name="Proc. Natl. Acad. Sci. U.S.A.">
        <title>Improving the coverage of the cyanobacterial phylum using diversity-driven genome sequencing.</title>
        <authorList>
            <person name="Shih P.M."/>
            <person name="Wu D."/>
            <person name="Latifi A."/>
            <person name="Axen S.D."/>
            <person name="Fewer D.P."/>
            <person name="Talla E."/>
            <person name="Calteau A."/>
            <person name="Cai F."/>
            <person name="Tandeau de Marsac N."/>
            <person name="Rippka R."/>
            <person name="Herdman M."/>
            <person name="Sivonen K."/>
            <person name="Coursin T."/>
            <person name="Laurent T."/>
            <person name="Goodwin L."/>
            <person name="Nolan M."/>
            <person name="Davenport K.W."/>
            <person name="Han C.S."/>
            <person name="Rubin E.M."/>
            <person name="Eisen J.A."/>
            <person name="Woyke T."/>
            <person name="Gugger M."/>
            <person name="Kerfeld C.A."/>
        </authorList>
    </citation>
    <scope>NUCLEOTIDE SEQUENCE [LARGE SCALE GENOMIC DNA]</scope>
    <source>
        <strain evidence="4">ATCC 29371 / PCC 7437</strain>
    </source>
</reference>
<evidence type="ECO:0000256" key="1">
    <source>
        <dbReference type="ARBA" id="ARBA00004613"/>
    </source>
</evidence>
<sequence length="201" mass="20888">MSSILSNFSTTPLIEMTNSDLGLDIVGKQLKSNVFIIEGDGDDFVIGGQKFDLIKTGLGDDNIAGLGGDDKLFGGAGNDTIRGGVGDDYLNGGDGDDILIGGAGDDVIIGGKGADIMSGGAGSDIFEFFAEDLTSGEVDKILDFTKGEDLIRFKGIGSDATVQYDKTTGKVSIDGQDVISLDKGLNLNAEDTDNNGNWELF</sequence>
<dbReference type="InterPro" id="IPR050557">
    <property type="entry name" value="RTX_toxin/Mannuronan_C5-epim"/>
</dbReference>
<name>K9XSY8_STAC7</name>
<dbReference type="PANTHER" id="PTHR38340">
    <property type="entry name" value="S-LAYER PROTEIN"/>
    <property type="match status" value="1"/>
</dbReference>
<dbReference type="InterPro" id="IPR018511">
    <property type="entry name" value="Hemolysin-typ_Ca-bd_CS"/>
</dbReference>
<dbReference type="STRING" id="111780.Sta7437_2171"/>
<proteinExistence type="predicted"/>
<dbReference type="PRINTS" id="PR00313">
    <property type="entry name" value="CABNDNGRPT"/>
</dbReference>
<dbReference type="Pfam" id="PF00353">
    <property type="entry name" value="HemolysinCabind"/>
    <property type="match status" value="2"/>
</dbReference>
<protein>
    <recommendedName>
        <fullName evidence="5">Hemolysin-type calcium-binding region</fullName>
    </recommendedName>
</protein>
<dbReference type="RefSeq" id="WP_015193388.1">
    <property type="nucleotide sequence ID" value="NC_019748.1"/>
</dbReference>
<keyword evidence="4" id="KW-1185">Reference proteome</keyword>
<dbReference type="OrthoDB" id="561150at2"/>
<comment type="subcellular location">
    <subcellularLocation>
        <location evidence="1">Secreted</location>
    </subcellularLocation>
</comment>
<dbReference type="PROSITE" id="PS00330">
    <property type="entry name" value="HEMOLYSIN_CALCIUM"/>
    <property type="match status" value="2"/>
</dbReference>
<evidence type="ECO:0000313" key="4">
    <source>
        <dbReference type="Proteomes" id="UP000010473"/>
    </source>
</evidence>
<dbReference type="AlphaFoldDB" id="K9XSY8"/>
<gene>
    <name evidence="3" type="ordered locus">Sta7437_2171</name>
</gene>
<dbReference type="HOGENOM" id="CLU_023784_1_1_3"/>
<evidence type="ECO:0008006" key="5">
    <source>
        <dbReference type="Google" id="ProtNLM"/>
    </source>
</evidence>
<accession>K9XSY8</accession>
<dbReference type="InterPro" id="IPR001343">
    <property type="entry name" value="Hemolysn_Ca-bd"/>
</dbReference>
<evidence type="ECO:0000313" key="3">
    <source>
        <dbReference type="EMBL" id="AFZ35720.1"/>
    </source>
</evidence>
<dbReference type="PANTHER" id="PTHR38340:SF1">
    <property type="entry name" value="S-LAYER PROTEIN"/>
    <property type="match status" value="1"/>
</dbReference>
<keyword evidence="2" id="KW-0964">Secreted</keyword>
<dbReference type="GO" id="GO:0005509">
    <property type="term" value="F:calcium ion binding"/>
    <property type="evidence" value="ECO:0007669"/>
    <property type="project" value="InterPro"/>
</dbReference>
<dbReference type="InterPro" id="IPR011049">
    <property type="entry name" value="Serralysin-like_metalloprot_C"/>
</dbReference>
<dbReference type="EMBL" id="CP003653">
    <property type="protein sequence ID" value="AFZ35720.1"/>
    <property type="molecule type" value="Genomic_DNA"/>
</dbReference>
<dbReference type="SUPFAM" id="SSF51120">
    <property type="entry name" value="beta-Roll"/>
    <property type="match status" value="1"/>
</dbReference>
<organism evidence="3 4">
    <name type="scientific">Stanieria cyanosphaera (strain ATCC 29371 / PCC 7437)</name>
    <dbReference type="NCBI Taxonomy" id="111780"/>
    <lineage>
        <taxon>Bacteria</taxon>
        <taxon>Bacillati</taxon>
        <taxon>Cyanobacteriota</taxon>
        <taxon>Cyanophyceae</taxon>
        <taxon>Pleurocapsales</taxon>
        <taxon>Dermocarpellaceae</taxon>
        <taxon>Stanieria</taxon>
    </lineage>
</organism>
<dbReference type="KEGG" id="scs:Sta7437_2171"/>
<dbReference type="GO" id="GO:0005576">
    <property type="term" value="C:extracellular region"/>
    <property type="evidence" value="ECO:0007669"/>
    <property type="project" value="UniProtKB-SubCell"/>
</dbReference>
<evidence type="ECO:0000256" key="2">
    <source>
        <dbReference type="ARBA" id="ARBA00022525"/>
    </source>
</evidence>
<dbReference type="Proteomes" id="UP000010473">
    <property type="component" value="Chromosome"/>
</dbReference>
<dbReference type="eggNOG" id="COG2931">
    <property type="taxonomic scope" value="Bacteria"/>
</dbReference>